<protein>
    <submittedName>
        <fullName evidence="4">Sulfotransferase domain-containing protein</fullName>
    </submittedName>
</protein>
<evidence type="ECO:0000259" key="3">
    <source>
        <dbReference type="Pfam" id="PF00685"/>
    </source>
</evidence>
<evidence type="ECO:0000256" key="2">
    <source>
        <dbReference type="ARBA" id="ARBA00022679"/>
    </source>
</evidence>
<dbReference type="Proteomes" id="UP001177120">
    <property type="component" value="Unassembled WGS sequence"/>
</dbReference>
<dbReference type="InterPro" id="IPR000863">
    <property type="entry name" value="Sulfotransferase_dom"/>
</dbReference>
<comment type="caution">
    <text evidence="4">The sequence shown here is derived from an EMBL/GenBank/DDBJ whole genome shotgun (WGS) entry which is preliminary data.</text>
</comment>
<comment type="similarity">
    <text evidence="1">Belongs to the sulfotransferase 1 family.</text>
</comment>
<evidence type="ECO:0000313" key="4">
    <source>
        <dbReference type="EMBL" id="MBN2909555.1"/>
    </source>
</evidence>
<accession>A0ABS2WJS1</accession>
<dbReference type="SUPFAM" id="SSF52540">
    <property type="entry name" value="P-loop containing nucleoside triphosphate hydrolases"/>
    <property type="match status" value="1"/>
</dbReference>
<sequence length="246" mass="29211">MLIGNQQKIMVNSVPKSGTNLMIQLVLGIPGLRTAKFVNTQNIHELHSMLPNELPAGHVMYSENIHLFLQKLGIRQIFVYRDFRDIVVSWAHFIINKHHAHPLYHFYDRYLNRRFEDLVTHVIEGVQHPQCRYPGVYEEFRPIFPWREVPGILALRYEDLVRDQESRLHSCRKILDYLYGNSINENIKNHVIHLMMQNVKSEESWSYRRGAIGDWKTELNDRQKAVLKKQVGPLLVRWGYEKDENW</sequence>
<name>A0ABS2WJS1_9BACL</name>
<keyword evidence="2" id="KW-0808">Transferase</keyword>
<evidence type="ECO:0000256" key="1">
    <source>
        <dbReference type="ARBA" id="ARBA00005771"/>
    </source>
</evidence>
<dbReference type="Pfam" id="PF00685">
    <property type="entry name" value="Sulfotransfer_1"/>
    <property type="match status" value="1"/>
</dbReference>
<dbReference type="PANTHER" id="PTHR11783">
    <property type="entry name" value="SULFOTRANSFERASE SULT"/>
    <property type="match status" value="1"/>
</dbReference>
<dbReference type="InterPro" id="IPR027417">
    <property type="entry name" value="P-loop_NTPase"/>
</dbReference>
<feature type="domain" description="Sulfotransferase" evidence="3">
    <location>
        <begin position="7"/>
        <end position="232"/>
    </location>
</feature>
<proteinExistence type="inferred from homology"/>
<gene>
    <name evidence="4" type="ORF">JQC72_08445</name>
</gene>
<dbReference type="EMBL" id="JAFHAP010000008">
    <property type="protein sequence ID" value="MBN2909555.1"/>
    <property type="molecule type" value="Genomic_DNA"/>
</dbReference>
<evidence type="ECO:0000313" key="5">
    <source>
        <dbReference type="Proteomes" id="UP001177120"/>
    </source>
</evidence>
<organism evidence="4 5">
    <name type="scientific">Polycladomyces zharkentensis</name>
    <dbReference type="NCBI Taxonomy" id="2807616"/>
    <lineage>
        <taxon>Bacteria</taxon>
        <taxon>Bacillati</taxon>
        <taxon>Bacillota</taxon>
        <taxon>Bacilli</taxon>
        <taxon>Bacillales</taxon>
        <taxon>Thermoactinomycetaceae</taxon>
        <taxon>Polycladomyces</taxon>
    </lineage>
</organism>
<reference evidence="4" key="1">
    <citation type="journal article" date="2024" name="Int. J. Syst. Evol. Microbiol.">
        <title>Polycladomyces zharkentensis sp. nov., a novel thermophilic cellulose- and starch-degrading member of the Bacillota from a geothermal aquifer in Kazakhstan.</title>
        <authorList>
            <person name="Mashzhan A."/>
            <person name="Kistaubayeva A."/>
            <person name="Javier-Lopez R."/>
            <person name="Bissenova U."/>
            <person name="Bissenbay A."/>
            <person name="Birkeland N.K."/>
        </authorList>
    </citation>
    <scope>NUCLEOTIDE SEQUENCE</scope>
    <source>
        <strain evidence="4">ZKZ2T</strain>
    </source>
</reference>
<dbReference type="Gene3D" id="3.40.50.300">
    <property type="entry name" value="P-loop containing nucleotide triphosphate hydrolases"/>
    <property type="match status" value="1"/>
</dbReference>
<keyword evidence="5" id="KW-1185">Reference proteome</keyword>